<proteinExistence type="inferred from homology"/>
<dbReference type="Gene3D" id="3.30.420.100">
    <property type="match status" value="1"/>
</dbReference>
<evidence type="ECO:0000256" key="3">
    <source>
        <dbReference type="ARBA" id="ARBA00023274"/>
    </source>
</evidence>
<dbReference type="SUPFAM" id="SSF53137">
    <property type="entry name" value="Translational machinery components"/>
    <property type="match status" value="1"/>
</dbReference>
<comment type="similarity">
    <text evidence="1">Belongs to the universal ribosomal protein uL18 family.</text>
</comment>
<dbReference type="GO" id="GO:0006412">
    <property type="term" value="P:translation"/>
    <property type="evidence" value="ECO:0007669"/>
    <property type="project" value="InterPro"/>
</dbReference>
<dbReference type="PANTHER" id="PTHR12899">
    <property type="entry name" value="39S RIBOSOMAL PROTEIN L18, MITOCHONDRIAL"/>
    <property type="match status" value="1"/>
</dbReference>
<feature type="non-terminal residue" evidence="4">
    <location>
        <position position="1"/>
    </location>
</feature>
<keyword evidence="2 4" id="KW-0689">Ribosomal protein</keyword>
<evidence type="ECO:0000313" key="4">
    <source>
        <dbReference type="EMBL" id="JAT61162.1"/>
    </source>
</evidence>
<accession>A0A1D1Z2U7</accession>
<keyword evidence="3" id="KW-0687">Ribonucleoprotein</keyword>
<dbReference type="GO" id="GO:0003735">
    <property type="term" value="F:structural constituent of ribosome"/>
    <property type="evidence" value="ECO:0007669"/>
    <property type="project" value="InterPro"/>
</dbReference>
<dbReference type="InterPro" id="IPR005484">
    <property type="entry name" value="Ribosomal_uL18_bac/plant/anim"/>
</dbReference>
<dbReference type="GO" id="GO:0008097">
    <property type="term" value="F:5S rRNA binding"/>
    <property type="evidence" value="ECO:0007669"/>
    <property type="project" value="TreeGrafter"/>
</dbReference>
<organism evidence="4">
    <name type="scientific">Anthurium amnicola</name>
    <dbReference type="NCBI Taxonomy" id="1678845"/>
    <lineage>
        <taxon>Eukaryota</taxon>
        <taxon>Viridiplantae</taxon>
        <taxon>Streptophyta</taxon>
        <taxon>Embryophyta</taxon>
        <taxon>Tracheophyta</taxon>
        <taxon>Spermatophyta</taxon>
        <taxon>Magnoliopsida</taxon>
        <taxon>Liliopsida</taxon>
        <taxon>Araceae</taxon>
        <taxon>Pothoideae</taxon>
        <taxon>Potheae</taxon>
        <taxon>Anthurium</taxon>
    </lineage>
</organism>
<dbReference type="PANTHER" id="PTHR12899:SF14">
    <property type="entry name" value="F14B2.25_F14B2.25"/>
    <property type="match status" value="1"/>
</dbReference>
<gene>
    <name evidence="4" type="primary">rplR_4</name>
    <name evidence="4" type="ORF">g.36571</name>
</gene>
<dbReference type="GO" id="GO:1990904">
    <property type="term" value="C:ribonucleoprotein complex"/>
    <property type="evidence" value="ECO:0007669"/>
    <property type="project" value="UniProtKB-KW"/>
</dbReference>
<sequence>LGPPAKPLLFPTRVSGIGAESRLAPDSPPVLETRISSSAWRSLFCGAAAMAAAPSSSHLLRLVMSCRKIAAEVTSPGTGAIVAMASSSEHEFAAEYRARLNRFPRSRSFWDARVASRVGEKLALRLREIGVSAVEFDPGDALSRPAHHRRPAASLLDSVERAGVLVSGADQLRDPPLLDPSIAR</sequence>
<dbReference type="AlphaFoldDB" id="A0A1D1Z2U7"/>
<evidence type="ECO:0000256" key="1">
    <source>
        <dbReference type="ARBA" id="ARBA00007116"/>
    </source>
</evidence>
<reference evidence="4" key="1">
    <citation type="submission" date="2015-07" db="EMBL/GenBank/DDBJ databases">
        <title>Transcriptome Assembly of Anthurium amnicola.</title>
        <authorList>
            <person name="Suzuki J."/>
        </authorList>
    </citation>
    <scope>NUCLEOTIDE SEQUENCE</scope>
</reference>
<dbReference type="GO" id="GO:0005840">
    <property type="term" value="C:ribosome"/>
    <property type="evidence" value="ECO:0007669"/>
    <property type="project" value="UniProtKB-KW"/>
</dbReference>
<protein>
    <submittedName>
        <fullName evidence="4">50S ribosomal protein L18</fullName>
    </submittedName>
</protein>
<name>A0A1D1Z2U7_9ARAE</name>
<dbReference type="EMBL" id="GDJX01006774">
    <property type="protein sequence ID" value="JAT61162.1"/>
    <property type="molecule type" value="Transcribed_RNA"/>
</dbReference>
<evidence type="ECO:0000256" key="2">
    <source>
        <dbReference type="ARBA" id="ARBA00022980"/>
    </source>
</evidence>